<keyword evidence="9" id="KW-1185">Reference proteome</keyword>
<keyword evidence="3 6" id="KW-0812">Transmembrane</keyword>
<dbReference type="Gene3D" id="3.30.70.120">
    <property type="match status" value="1"/>
</dbReference>
<dbReference type="GO" id="GO:0005886">
    <property type="term" value="C:plasma membrane"/>
    <property type="evidence" value="ECO:0007669"/>
    <property type="project" value="UniProtKB-SubCell"/>
</dbReference>
<keyword evidence="2" id="KW-1003">Cell membrane</keyword>
<evidence type="ECO:0000256" key="1">
    <source>
        <dbReference type="ARBA" id="ARBA00004651"/>
    </source>
</evidence>
<protein>
    <submittedName>
        <fullName evidence="8">Uncharacterized membrane-anchored protein YitT, contains DUF161 and DUF2179 domains</fullName>
    </submittedName>
</protein>
<evidence type="ECO:0000256" key="5">
    <source>
        <dbReference type="ARBA" id="ARBA00023136"/>
    </source>
</evidence>
<feature type="transmembrane region" description="Helical" evidence="6">
    <location>
        <begin position="159"/>
        <end position="176"/>
    </location>
</feature>
<dbReference type="Proteomes" id="UP000198668">
    <property type="component" value="Unassembled WGS sequence"/>
</dbReference>
<comment type="subcellular location">
    <subcellularLocation>
        <location evidence="1">Cell membrane</location>
        <topology evidence="1">Multi-pass membrane protein</topology>
    </subcellularLocation>
</comment>
<feature type="domain" description="DUF2179" evidence="7">
    <location>
        <begin position="229"/>
        <end position="283"/>
    </location>
</feature>
<dbReference type="InterPro" id="IPR019264">
    <property type="entry name" value="DUF2179"/>
</dbReference>
<evidence type="ECO:0000256" key="2">
    <source>
        <dbReference type="ARBA" id="ARBA00022475"/>
    </source>
</evidence>
<feature type="transmembrane region" description="Helical" evidence="6">
    <location>
        <begin position="66"/>
        <end position="83"/>
    </location>
</feature>
<dbReference type="EMBL" id="FOQE01000006">
    <property type="protein sequence ID" value="SFH61649.1"/>
    <property type="molecule type" value="Genomic_DNA"/>
</dbReference>
<dbReference type="PIRSF" id="PIRSF006483">
    <property type="entry name" value="Membrane_protein_YitT"/>
    <property type="match status" value="1"/>
</dbReference>
<evidence type="ECO:0000256" key="3">
    <source>
        <dbReference type="ARBA" id="ARBA00022692"/>
    </source>
</evidence>
<keyword evidence="4 6" id="KW-1133">Transmembrane helix</keyword>
<dbReference type="AlphaFoldDB" id="A0A1I3BI81"/>
<dbReference type="Pfam" id="PF02588">
    <property type="entry name" value="YitT_membrane"/>
    <property type="match status" value="1"/>
</dbReference>
<sequence>MKKLKAPIQWVEQFKIIFFIFFSAITNAVALNNFFIPANVYASGITGVAQLMSDAMRDFLQFKVEVGILILLFNIPIAIIGWIKIGRRFTLYSFISSLLISVFMLILPVKALTPDPIMNALFGGVIAGLGIGFALKYGFSTGGMDIISMVLAKTTGKTIGTLMMAINVMIVIIAGFLYGWEYAFYTLLSIYVVTKVIDAIHTSHQKITAMIVTQDPQAIVSSIHSKLIRGITVIPAKGAFSQTDRSVLMTVITRYEMYDLEQAVREADAAAFVNFMQTTKVLGEFWNSDQQKKWKKQDNHV</sequence>
<evidence type="ECO:0000313" key="9">
    <source>
        <dbReference type="Proteomes" id="UP000198668"/>
    </source>
</evidence>
<organism evidence="8 9">
    <name type="scientific">Pisciglobus halotolerans</name>
    <dbReference type="NCBI Taxonomy" id="745365"/>
    <lineage>
        <taxon>Bacteria</taxon>
        <taxon>Bacillati</taxon>
        <taxon>Bacillota</taxon>
        <taxon>Bacilli</taxon>
        <taxon>Lactobacillales</taxon>
        <taxon>Carnobacteriaceae</taxon>
    </lineage>
</organism>
<gene>
    <name evidence="8" type="ORF">SAMN04489868_10697</name>
</gene>
<keyword evidence="5 6" id="KW-0472">Membrane</keyword>
<dbReference type="InterPro" id="IPR003740">
    <property type="entry name" value="YitT"/>
</dbReference>
<feature type="transmembrane region" description="Helical" evidence="6">
    <location>
        <begin position="117"/>
        <end position="139"/>
    </location>
</feature>
<reference evidence="8 9" key="1">
    <citation type="submission" date="2016-10" db="EMBL/GenBank/DDBJ databases">
        <authorList>
            <person name="de Groot N.N."/>
        </authorList>
    </citation>
    <scope>NUCLEOTIDE SEQUENCE [LARGE SCALE GENOMIC DNA]</scope>
    <source>
        <strain evidence="8 9">DSM 27630</strain>
    </source>
</reference>
<evidence type="ECO:0000256" key="4">
    <source>
        <dbReference type="ARBA" id="ARBA00022989"/>
    </source>
</evidence>
<feature type="transmembrane region" description="Helical" evidence="6">
    <location>
        <begin position="90"/>
        <end position="111"/>
    </location>
</feature>
<dbReference type="RefSeq" id="WP_081981939.1">
    <property type="nucleotide sequence ID" value="NZ_FOQE01000006.1"/>
</dbReference>
<dbReference type="PANTHER" id="PTHR33545">
    <property type="entry name" value="UPF0750 MEMBRANE PROTEIN YITT-RELATED"/>
    <property type="match status" value="1"/>
</dbReference>
<dbReference type="OrthoDB" id="2417289at2"/>
<dbReference type="InterPro" id="IPR051461">
    <property type="entry name" value="UPF0750_membrane"/>
</dbReference>
<name>A0A1I3BI81_9LACT</name>
<evidence type="ECO:0000259" key="7">
    <source>
        <dbReference type="Pfam" id="PF10035"/>
    </source>
</evidence>
<evidence type="ECO:0000256" key="6">
    <source>
        <dbReference type="SAM" id="Phobius"/>
    </source>
</evidence>
<accession>A0A1I3BI81</accession>
<proteinExistence type="predicted"/>
<dbReference type="InterPro" id="IPR015867">
    <property type="entry name" value="N-reg_PII/ATP_PRibTrfase_C"/>
</dbReference>
<dbReference type="CDD" id="cd16380">
    <property type="entry name" value="YitT_C"/>
    <property type="match status" value="1"/>
</dbReference>
<dbReference type="PANTHER" id="PTHR33545:SF5">
    <property type="entry name" value="UPF0750 MEMBRANE PROTEIN YITT"/>
    <property type="match status" value="1"/>
</dbReference>
<dbReference type="Pfam" id="PF10035">
    <property type="entry name" value="DUF2179"/>
    <property type="match status" value="1"/>
</dbReference>
<evidence type="ECO:0000313" key="8">
    <source>
        <dbReference type="EMBL" id="SFH61649.1"/>
    </source>
</evidence>